<dbReference type="PROSITE" id="PS00657">
    <property type="entry name" value="FORK_HEAD_1"/>
    <property type="match status" value="1"/>
</dbReference>
<name>A0A6J8BB38_MYTCO</name>
<evidence type="ECO:0000313" key="7">
    <source>
        <dbReference type="Proteomes" id="UP000507470"/>
    </source>
</evidence>
<keyword evidence="1 3" id="KW-0238">DNA-binding</keyword>
<evidence type="ECO:0000256" key="1">
    <source>
        <dbReference type="ARBA" id="ARBA00023125"/>
    </source>
</evidence>
<dbReference type="GO" id="GO:0000981">
    <property type="term" value="F:DNA-binding transcription factor activity, RNA polymerase II-specific"/>
    <property type="evidence" value="ECO:0007669"/>
    <property type="project" value="TreeGrafter"/>
</dbReference>
<dbReference type="InterPro" id="IPR047519">
    <property type="entry name" value="FH_FOXQ2-like"/>
</dbReference>
<dbReference type="InterPro" id="IPR036390">
    <property type="entry name" value="WH_DNA-bd_sf"/>
</dbReference>
<dbReference type="InterPro" id="IPR030456">
    <property type="entry name" value="TF_fork_head_CS_2"/>
</dbReference>
<dbReference type="SUPFAM" id="SSF46785">
    <property type="entry name" value="Winged helix' DNA-binding domain"/>
    <property type="match status" value="1"/>
</dbReference>
<dbReference type="PANTHER" id="PTHR11829:SF142">
    <property type="entry name" value="FORK-HEAD DOMAIN-CONTAINING PROTEIN"/>
    <property type="match status" value="1"/>
</dbReference>
<dbReference type="InterPro" id="IPR018122">
    <property type="entry name" value="TF_fork_head_CS_1"/>
</dbReference>
<dbReference type="EMBL" id="CACVKT020002952">
    <property type="protein sequence ID" value="CAC5380823.1"/>
    <property type="molecule type" value="Genomic_DNA"/>
</dbReference>
<dbReference type="PRINTS" id="PR00053">
    <property type="entry name" value="FORKHEAD"/>
</dbReference>
<evidence type="ECO:0000256" key="3">
    <source>
        <dbReference type="PROSITE-ProRule" id="PRU00089"/>
    </source>
</evidence>
<proteinExistence type="predicted"/>
<protein>
    <submittedName>
        <fullName evidence="6">Forkhead box protein L1</fullName>
    </submittedName>
</protein>
<dbReference type="SMART" id="SM00339">
    <property type="entry name" value="FH"/>
    <property type="match status" value="1"/>
</dbReference>
<evidence type="ECO:0000256" key="4">
    <source>
        <dbReference type="SAM" id="MobiDB-lite"/>
    </source>
</evidence>
<feature type="region of interest" description="Disordered" evidence="4">
    <location>
        <begin position="1"/>
        <end position="42"/>
    </location>
</feature>
<reference evidence="6 7" key="1">
    <citation type="submission" date="2020-06" db="EMBL/GenBank/DDBJ databases">
        <authorList>
            <person name="Li R."/>
            <person name="Bekaert M."/>
        </authorList>
    </citation>
    <scope>NUCLEOTIDE SEQUENCE [LARGE SCALE GENOMIC DNA]</scope>
    <source>
        <strain evidence="7">wild</strain>
    </source>
</reference>
<feature type="compositionally biased region" description="Polar residues" evidence="4">
    <location>
        <begin position="33"/>
        <end position="42"/>
    </location>
</feature>
<gene>
    <name evidence="6" type="ORF">MCOR_16754</name>
</gene>
<comment type="subcellular location">
    <subcellularLocation>
        <location evidence="3">Nucleus</location>
    </subcellularLocation>
</comment>
<dbReference type="Pfam" id="PF00250">
    <property type="entry name" value="Forkhead"/>
    <property type="match status" value="1"/>
</dbReference>
<feature type="domain" description="Fork-head" evidence="5">
    <location>
        <begin position="62"/>
        <end position="154"/>
    </location>
</feature>
<dbReference type="PANTHER" id="PTHR11829">
    <property type="entry name" value="FORKHEAD BOX PROTEIN"/>
    <property type="match status" value="1"/>
</dbReference>
<dbReference type="GO" id="GO:0005634">
    <property type="term" value="C:nucleus"/>
    <property type="evidence" value="ECO:0007669"/>
    <property type="project" value="UniProtKB-SubCell"/>
</dbReference>
<dbReference type="GO" id="GO:0030154">
    <property type="term" value="P:cell differentiation"/>
    <property type="evidence" value="ECO:0007669"/>
    <property type="project" value="TreeGrafter"/>
</dbReference>
<dbReference type="AlphaFoldDB" id="A0A6J8BB38"/>
<dbReference type="CDD" id="cd20035">
    <property type="entry name" value="FH_FOXQ2-like"/>
    <property type="match status" value="1"/>
</dbReference>
<dbReference type="InterPro" id="IPR001766">
    <property type="entry name" value="Fork_head_dom"/>
</dbReference>
<dbReference type="InterPro" id="IPR050211">
    <property type="entry name" value="FOX_domain-containing"/>
</dbReference>
<evidence type="ECO:0000259" key="5">
    <source>
        <dbReference type="PROSITE" id="PS50039"/>
    </source>
</evidence>
<keyword evidence="2 3" id="KW-0539">Nucleus</keyword>
<dbReference type="PROSITE" id="PS00658">
    <property type="entry name" value="FORK_HEAD_2"/>
    <property type="match status" value="1"/>
</dbReference>
<accession>A0A6J8BB38</accession>
<evidence type="ECO:0000256" key="2">
    <source>
        <dbReference type="ARBA" id="ARBA00023242"/>
    </source>
</evidence>
<dbReference type="GO" id="GO:0000978">
    <property type="term" value="F:RNA polymerase II cis-regulatory region sequence-specific DNA binding"/>
    <property type="evidence" value="ECO:0007669"/>
    <property type="project" value="TreeGrafter"/>
</dbReference>
<organism evidence="6 7">
    <name type="scientific">Mytilus coruscus</name>
    <name type="common">Sea mussel</name>
    <dbReference type="NCBI Taxonomy" id="42192"/>
    <lineage>
        <taxon>Eukaryota</taxon>
        <taxon>Metazoa</taxon>
        <taxon>Spiralia</taxon>
        <taxon>Lophotrochozoa</taxon>
        <taxon>Mollusca</taxon>
        <taxon>Bivalvia</taxon>
        <taxon>Autobranchia</taxon>
        <taxon>Pteriomorphia</taxon>
        <taxon>Mytilida</taxon>
        <taxon>Mytiloidea</taxon>
        <taxon>Mytilidae</taxon>
        <taxon>Mytilinae</taxon>
        <taxon>Mytilus</taxon>
    </lineage>
</organism>
<dbReference type="InterPro" id="IPR036388">
    <property type="entry name" value="WH-like_DNA-bd_sf"/>
</dbReference>
<dbReference type="Proteomes" id="UP000507470">
    <property type="component" value="Unassembled WGS sequence"/>
</dbReference>
<sequence>MINSQFSIDYTKGDIETEGESISSEDDRVEKPSQCTSESESNCINGESIAKRRLVPSYPKKKPPLSYIAMISMAILSKPDKKILLNDIYQYIIEHFPFYNNEEKAWKNSIRHNLSLNECFGKHSRSTNGRGNYWSIHPTCMEDFTKGDFGRRQAKRRARTHSVKSVNGSSYENDFRYNFGYVPMTSSQIGFNSMKGTPIHTTFHNPLHIFQSPVSEFGMTTKTCPTTIHSFEPNSLFHFTPSASWVRSFNAEFRTWYDVIFQLKYESSILPILSDAKGLSGW</sequence>
<dbReference type="PROSITE" id="PS50039">
    <property type="entry name" value="FORK_HEAD_3"/>
    <property type="match status" value="1"/>
</dbReference>
<evidence type="ECO:0000313" key="6">
    <source>
        <dbReference type="EMBL" id="CAC5380823.1"/>
    </source>
</evidence>
<dbReference type="Gene3D" id="1.10.10.10">
    <property type="entry name" value="Winged helix-like DNA-binding domain superfamily/Winged helix DNA-binding domain"/>
    <property type="match status" value="1"/>
</dbReference>
<dbReference type="GO" id="GO:0009653">
    <property type="term" value="P:anatomical structure morphogenesis"/>
    <property type="evidence" value="ECO:0007669"/>
    <property type="project" value="TreeGrafter"/>
</dbReference>
<dbReference type="OrthoDB" id="6081428at2759"/>
<keyword evidence="7" id="KW-1185">Reference proteome</keyword>
<feature type="DNA-binding region" description="Fork-head" evidence="3">
    <location>
        <begin position="62"/>
        <end position="154"/>
    </location>
</feature>
<dbReference type="FunFam" id="1.10.10.10:FF:000135">
    <property type="entry name" value="forkhead box protein G1"/>
    <property type="match status" value="1"/>
</dbReference>